<dbReference type="RefSeq" id="XP_051363964.1">
    <property type="nucleotide sequence ID" value="XM_051504448.1"/>
</dbReference>
<dbReference type="Proteomes" id="UP001055219">
    <property type="component" value="Unassembled WGS sequence"/>
</dbReference>
<name>A0A9P9Y4M0_9HYPO</name>
<proteinExistence type="inferred from homology"/>
<accession>A0A9P9Y4M0</accession>
<dbReference type="GeneID" id="75827129"/>
<dbReference type="AlphaFoldDB" id="A0A9P9Y4M0"/>
<dbReference type="Gene3D" id="3.40.50.150">
    <property type="entry name" value="Vaccinia Virus protein VP39"/>
    <property type="match status" value="1"/>
</dbReference>
<dbReference type="EMBL" id="JAGIXG020000009">
    <property type="protein sequence ID" value="KAI6783108.1"/>
    <property type="molecule type" value="Genomic_DNA"/>
</dbReference>
<reference evidence="3" key="2">
    <citation type="submission" date="2022-07" db="EMBL/GenBank/DDBJ databases">
        <authorList>
            <person name="Goncalves M.F.M."/>
            <person name="Hilario S."/>
            <person name="Van De Peer Y."/>
            <person name="Esteves A.C."/>
            <person name="Alves A."/>
        </authorList>
    </citation>
    <scope>NUCLEOTIDE SEQUENCE</scope>
    <source>
        <strain evidence="3">MUM 19.33</strain>
    </source>
</reference>
<protein>
    <submittedName>
        <fullName evidence="3">Uncharacterized protein</fullName>
    </submittedName>
</protein>
<comment type="caution">
    <text evidence="3">The sequence shown here is derived from an EMBL/GenBank/DDBJ whole genome shotgun (WGS) entry which is preliminary data.</text>
</comment>
<dbReference type="PANTHER" id="PTHR43591">
    <property type="entry name" value="METHYLTRANSFERASE"/>
    <property type="match status" value="1"/>
</dbReference>
<evidence type="ECO:0000313" key="4">
    <source>
        <dbReference type="Proteomes" id="UP001055219"/>
    </source>
</evidence>
<evidence type="ECO:0000256" key="2">
    <source>
        <dbReference type="SAM" id="MobiDB-lite"/>
    </source>
</evidence>
<reference evidence="3" key="1">
    <citation type="journal article" date="2021" name="J Fungi (Basel)">
        <title>Genomic and Metabolomic Analyses of the Marine Fungus Emericellopsis cladophorae: Insights into Saltwater Adaptability Mechanisms and Its Biosynthetic Potential.</title>
        <authorList>
            <person name="Goncalves M.F.M."/>
            <person name="Hilario S."/>
            <person name="Van de Peer Y."/>
            <person name="Esteves A.C."/>
            <person name="Alves A."/>
        </authorList>
    </citation>
    <scope>NUCLEOTIDE SEQUENCE</scope>
    <source>
        <strain evidence="3">MUM 19.33</strain>
    </source>
</reference>
<comment type="similarity">
    <text evidence="1">Belongs to the methyltransferase superfamily. LaeA methyltransferase family.</text>
</comment>
<dbReference type="OrthoDB" id="2013972at2759"/>
<gene>
    <name evidence="3" type="ORF">J7T54_000610</name>
</gene>
<feature type="region of interest" description="Disordered" evidence="2">
    <location>
        <begin position="1"/>
        <end position="63"/>
    </location>
</feature>
<feature type="compositionally biased region" description="Basic and acidic residues" evidence="2">
    <location>
        <begin position="1"/>
        <end position="12"/>
    </location>
</feature>
<keyword evidence="4" id="KW-1185">Reference proteome</keyword>
<dbReference type="GO" id="GO:0008168">
    <property type="term" value="F:methyltransferase activity"/>
    <property type="evidence" value="ECO:0007669"/>
    <property type="project" value="TreeGrafter"/>
</dbReference>
<dbReference type="InterPro" id="IPR029063">
    <property type="entry name" value="SAM-dependent_MTases_sf"/>
</dbReference>
<dbReference type="CDD" id="cd02440">
    <property type="entry name" value="AdoMet_MTases"/>
    <property type="match status" value="1"/>
</dbReference>
<sequence>MVDRLTSREEPHLSSAGKATTTTTTVRDDPTMMSAPSTSAASSSQDPGAGSLYTPSSGSTEQRTDEFHFVRGSEYDEDDEFLDLADTVADTTSNGSTSVTPSVHRFEFAYGRRYHGYKCGRYPWPNDHFEQEIEALKHHWMTELTDGQFWLADIGPSPQRIIDIGTGSGIWAIDVADHYQSAHVVGTDLSPIQPQWLPVNFRTFIDDCEREQWPHGSGYDLAHFRDVFPMLRNVEHVLAQVFQNLRIGGYVEFQDVLPHIHCDDGTMCDNDALEQFMQLGIRAMQTLGCRLFGATDIKDVLEAAGFENVQVVSIKVPIGTWAREQKLKSSGLVMKAMLDDVLDGFAAKPFAALGILGDERDQLLTAARASMKDPRPHRYMVTRFCYGQKGTDLMRMDSD</sequence>
<feature type="compositionally biased region" description="Low complexity" evidence="2">
    <location>
        <begin position="20"/>
        <end position="44"/>
    </location>
</feature>
<dbReference type="PANTHER" id="PTHR43591:SF14">
    <property type="entry name" value="METHYLTRANSFERASE"/>
    <property type="match status" value="1"/>
</dbReference>
<organism evidence="3 4">
    <name type="scientific">Emericellopsis cladophorae</name>
    <dbReference type="NCBI Taxonomy" id="2686198"/>
    <lineage>
        <taxon>Eukaryota</taxon>
        <taxon>Fungi</taxon>
        <taxon>Dikarya</taxon>
        <taxon>Ascomycota</taxon>
        <taxon>Pezizomycotina</taxon>
        <taxon>Sordariomycetes</taxon>
        <taxon>Hypocreomycetidae</taxon>
        <taxon>Hypocreales</taxon>
        <taxon>Bionectriaceae</taxon>
        <taxon>Emericellopsis</taxon>
    </lineage>
</organism>
<evidence type="ECO:0000256" key="1">
    <source>
        <dbReference type="ARBA" id="ARBA00038158"/>
    </source>
</evidence>
<dbReference type="SUPFAM" id="SSF53335">
    <property type="entry name" value="S-adenosyl-L-methionine-dependent methyltransferases"/>
    <property type="match status" value="1"/>
</dbReference>
<dbReference type="Pfam" id="PF13489">
    <property type="entry name" value="Methyltransf_23"/>
    <property type="match status" value="1"/>
</dbReference>
<evidence type="ECO:0000313" key="3">
    <source>
        <dbReference type="EMBL" id="KAI6783108.1"/>
    </source>
</evidence>